<evidence type="ECO:0000256" key="1">
    <source>
        <dbReference type="SAM" id="Phobius"/>
    </source>
</evidence>
<reference evidence="2" key="1">
    <citation type="submission" date="2021-01" db="EMBL/GenBank/DDBJ databases">
        <authorList>
            <person name="Li R."/>
            <person name="Bekaert M."/>
        </authorList>
    </citation>
    <scope>NUCLEOTIDE SEQUENCE</scope>
    <source>
        <strain evidence="2">Farmed</strain>
    </source>
</reference>
<keyword evidence="1" id="KW-0812">Transmembrane</keyword>
<feature type="transmembrane region" description="Helical" evidence="1">
    <location>
        <begin position="55"/>
        <end position="80"/>
    </location>
</feature>
<feature type="transmembrane region" description="Helical" evidence="1">
    <location>
        <begin position="20"/>
        <end position="43"/>
    </location>
</feature>
<dbReference type="Proteomes" id="UP000597762">
    <property type="component" value="Unassembled WGS sequence"/>
</dbReference>
<evidence type="ECO:0000313" key="2">
    <source>
        <dbReference type="EMBL" id="CAE1327073.1"/>
    </source>
</evidence>
<gene>
    <name evidence="2" type="ORF">SPHA_76610</name>
</gene>
<feature type="transmembrane region" description="Helical" evidence="1">
    <location>
        <begin position="100"/>
        <end position="120"/>
    </location>
</feature>
<keyword evidence="3" id="KW-1185">Reference proteome</keyword>
<accession>A0A812EL61</accession>
<feature type="transmembrane region" description="Helical" evidence="1">
    <location>
        <begin position="175"/>
        <end position="196"/>
    </location>
</feature>
<sequence>MFLLLVSETCCLRFSLYNALIFTLTIITLQGPSVICSLFFIVLPSPYNSLIPHSLLFVLLLSLIVSIICSLYCPSLPYYLFSYPSKSLLFVHFNLPPSPYYVPIIFYLSLLVSIICSLYCSSLSLLFVFLSLLVNIICSFSFLSLLVPIICAVFVSPSPYYVPIICSLTVPIISLISHTLFVLLSLPVFIICFLYCPS</sequence>
<name>A0A812EL61_ACAPH</name>
<dbReference type="EMBL" id="CAHIKZ030005494">
    <property type="protein sequence ID" value="CAE1327073.1"/>
    <property type="molecule type" value="Genomic_DNA"/>
</dbReference>
<dbReference type="AlphaFoldDB" id="A0A812EL61"/>
<feature type="transmembrane region" description="Helical" evidence="1">
    <location>
        <begin position="127"/>
        <end position="155"/>
    </location>
</feature>
<comment type="caution">
    <text evidence="2">The sequence shown here is derived from an EMBL/GenBank/DDBJ whole genome shotgun (WGS) entry which is preliminary data.</text>
</comment>
<evidence type="ECO:0000313" key="3">
    <source>
        <dbReference type="Proteomes" id="UP000597762"/>
    </source>
</evidence>
<keyword evidence="1" id="KW-1133">Transmembrane helix</keyword>
<keyword evidence="1" id="KW-0472">Membrane</keyword>
<protein>
    <submittedName>
        <fullName evidence="2">Uncharacterized protein</fullName>
    </submittedName>
</protein>
<proteinExistence type="predicted"/>
<organism evidence="2 3">
    <name type="scientific">Acanthosepion pharaonis</name>
    <name type="common">Pharaoh cuttlefish</name>
    <name type="synonym">Sepia pharaonis</name>
    <dbReference type="NCBI Taxonomy" id="158019"/>
    <lineage>
        <taxon>Eukaryota</taxon>
        <taxon>Metazoa</taxon>
        <taxon>Spiralia</taxon>
        <taxon>Lophotrochozoa</taxon>
        <taxon>Mollusca</taxon>
        <taxon>Cephalopoda</taxon>
        <taxon>Coleoidea</taxon>
        <taxon>Decapodiformes</taxon>
        <taxon>Sepiida</taxon>
        <taxon>Sepiina</taxon>
        <taxon>Sepiidae</taxon>
        <taxon>Acanthosepion</taxon>
    </lineage>
</organism>